<dbReference type="InterPro" id="IPR006498">
    <property type="entry name" value="Tail_tube"/>
</dbReference>
<keyword evidence="2" id="KW-1185">Reference proteome</keyword>
<evidence type="ECO:0000313" key="1">
    <source>
        <dbReference type="EMBL" id="EGX67377.1"/>
    </source>
</evidence>
<reference evidence="1 2" key="1">
    <citation type="submission" date="2011-06" db="EMBL/GenBank/DDBJ databases">
        <title>The Genome Sequence of Collinsella tanakaei YIT 12063.</title>
        <authorList>
            <consortium name="The Broad Institute Genome Sequencing Platform"/>
            <person name="Earl A."/>
            <person name="Ward D."/>
            <person name="Feldgarden M."/>
            <person name="Gevers D."/>
            <person name="Morotomi M."/>
            <person name="Young S.K."/>
            <person name="Zeng Q."/>
            <person name="Gargeya S."/>
            <person name="Fitzgerald M."/>
            <person name="Haas B."/>
            <person name="Abouelleil A."/>
            <person name="Alvarado L."/>
            <person name="Arachchi H.M."/>
            <person name="Berlin A."/>
            <person name="Brown A."/>
            <person name="Chapman S.B."/>
            <person name="Chen Z."/>
            <person name="Dunbar C."/>
            <person name="Freedman E."/>
            <person name="Gearin G."/>
            <person name="Gellesch M."/>
            <person name="Goldberg J."/>
            <person name="Griggs A."/>
            <person name="Gujja S."/>
            <person name="Heiman D."/>
            <person name="Howarth C."/>
            <person name="Larson L."/>
            <person name="Lui A."/>
            <person name="MacDonald P.J.P."/>
            <person name="Mehta T."/>
            <person name="Montmayeur A."/>
            <person name="Murphy C."/>
            <person name="Neiman D."/>
            <person name="Pearson M."/>
            <person name="Priest M."/>
            <person name="Roberts A."/>
            <person name="Saif S."/>
            <person name="Shea T."/>
            <person name="Shenoy N."/>
            <person name="Sisk P."/>
            <person name="Stolte C."/>
            <person name="Sykes S."/>
            <person name="Wortman J."/>
            <person name="Nusbaum C."/>
            <person name="Birren B."/>
        </authorList>
    </citation>
    <scope>NUCLEOTIDE SEQUENCE [LARGE SCALE GENOMIC DNA]</scope>
    <source>
        <strain evidence="1 2">YIT 12063</strain>
    </source>
</reference>
<organism evidence="1 2">
    <name type="scientific">Collinsella tanakaei YIT 12063</name>
    <dbReference type="NCBI Taxonomy" id="742742"/>
    <lineage>
        <taxon>Bacteria</taxon>
        <taxon>Bacillati</taxon>
        <taxon>Actinomycetota</taxon>
        <taxon>Coriobacteriia</taxon>
        <taxon>Coriobacteriales</taxon>
        <taxon>Coriobacteriaceae</taxon>
        <taxon>Collinsella</taxon>
    </lineage>
</organism>
<protein>
    <recommendedName>
        <fullName evidence="3">Protoporphyrinogen oxidase</fullName>
    </recommendedName>
</protein>
<dbReference type="Proteomes" id="UP000004830">
    <property type="component" value="Unassembled WGS sequence"/>
</dbReference>
<evidence type="ECO:0008006" key="3">
    <source>
        <dbReference type="Google" id="ProtNLM"/>
    </source>
</evidence>
<comment type="caution">
    <text evidence="1">The sequence shown here is derived from an EMBL/GenBank/DDBJ whole genome shotgun (WGS) entry which is preliminary data.</text>
</comment>
<proteinExistence type="predicted"/>
<dbReference type="RefSeq" id="WP_009140425.1">
    <property type="nucleotide sequence ID" value="NZ_JH126467.1"/>
</dbReference>
<dbReference type="AlphaFoldDB" id="G1WGC6"/>
<dbReference type="Pfam" id="PF04985">
    <property type="entry name" value="Phage_tube"/>
    <property type="match status" value="1"/>
</dbReference>
<sequence>MAWLDIVGAVAANTVYVDGALVAKNATVTLPEVTPVTSELKAGGTVEIPIPAQVEAMEATVTLAGPDAGMKKAVAFGTHNVEVRWAQDVLSNDGTSRTVGCKAFMRATPKTIPGLSVEVGSAQENELTLGVTRYQLFVDGEEMFLIDQLNDIFRANGTDYGSAVVELL</sequence>
<evidence type="ECO:0000313" key="2">
    <source>
        <dbReference type="Proteomes" id="UP000004830"/>
    </source>
</evidence>
<name>G1WGC6_9ACTN</name>
<dbReference type="PATRIC" id="fig|742742.3.peg.374"/>
<dbReference type="STRING" id="742742.HMPREF9452_00389"/>
<dbReference type="EMBL" id="ADLS01000006">
    <property type="protein sequence ID" value="EGX67377.1"/>
    <property type="molecule type" value="Genomic_DNA"/>
</dbReference>
<gene>
    <name evidence="1" type="ORF">HMPREF9452_00389</name>
</gene>
<dbReference type="GeneID" id="62758174"/>
<accession>G1WGC6</accession>
<dbReference type="OrthoDB" id="3199574at2"/>
<dbReference type="HOGENOM" id="CLU_1575776_0_0_11"/>
<dbReference type="eggNOG" id="COG3498">
    <property type="taxonomic scope" value="Bacteria"/>
</dbReference>